<sequence length="106" mass="12097">MMLNIGVACANAMPAHARRNRNNGQERDWAYHYNIPHIVKEVNRKMCKLASNLNVQARISYRAHILHVSSREGYVPMSKKTIKMISLLLYILFIATAVLSYCAHQG</sequence>
<dbReference type="AlphaFoldDB" id="A0A919YR66"/>
<dbReference type="Proteomes" id="UP000683139">
    <property type="component" value="Unassembled WGS sequence"/>
</dbReference>
<name>A0A919YR66_9BACL</name>
<protein>
    <submittedName>
        <fullName evidence="2">Uncharacterized protein</fullName>
    </submittedName>
</protein>
<keyword evidence="1" id="KW-0812">Transmembrane</keyword>
<evidence type="ECO:0000313" key="3">
    <source>
        <dbReference type="Proteomes" id="UP000683139"/>
    </source>
</evidence>
<feature type="transmembrane region" description="Helical" evidence="1">
    <location>
        <begin position="84"/>
        <end position="103"/>
    </location>
</feature>
<accession>A0A919YR66</accession>
<gene>
    <name evidence="2" type="ORF">J40TS1_24560</name>
</gene>
<evidence type="ECO:0000313" key="2">
    <source>
        <dbReference type="EMBL" id="GIP16814.1"/>
    </source>
</evidence>
<keyword evidence="1" id="KW-0472">Membrane</keyword>
<reference evidence="2" key="1">
    <citation type="submission" date="2021-03" db="EMBL/GenBank/DDBJ databases">
        <title>Antimicrobial resistance genes in bacteria isolated from Japanese honey, and their potential for conferring macrolide and lincosamide resistance in the American foulbrood pathogen Paenibacillus larvae.</title>
        <authorList>
            <person name="Okamoto M."/>
            <person name="Kumagai M."/>
            <person name="Kanamori H."/>
            <person name="Takamatsu D."/>
        </authorList>
    </citation>
    <scope>NUCLEOTIDE SEQUENCE</scope>
    <source>
        <strain evidence="2">J40TS1</strain>
    </source>
</reference>
<keyword evidence="3" id="KW-1185">Reference proteome</keyword>
<evidence type="ECO:0000256" key="1">
    <source>
        <dbReference type="SAM" id="Phobius"/>
    </source>
</evidence>
<keyword evidence="1" id="KW-1133">Transmembrane helix</keyword>
<proteinExistence type="predicted"/>
<comment type="caution">
    <text evidence="2">The sequence shown here is derived from an EMBL/GenBank/DDBJ whole genome shotgun (WGS) entry which is preliminary data.</text>
</comment>
<dbReference type="EMBL" id="BOSE01000004">
    <property type="protein sequence ID" value="GIP16814.1"/>
    <property type="molecule type" value="Genomic_DNA"/>
</dbReference>
<organism evidence="2 3">
    <name type="scientific">Paenibacillus montaniterrae</name>
    <dbReference type="NCBI Taxonomy" id="429341"/>
    <lineage>
        <taxon>Bacteria</taxon>
        <taxon>Bacillati</taxon>
        <taxon>Bacillota</taxon>
        <taxon>Bacilli</taxon>
        <taxon>Bacillales</taxon>
        <taxon>Paenibacillaceae</taxon>
        <taxon>Paenibacillus</taxon>
    </lineage>
</organism>